<dbReference type="NCBIfam" id="TIGR02436">
    <property type="entry name" value="four helix bundle protein"/>
    <property type="match status" value="1"/>
</dbReference>
<comment type="caution">
    <text evidence="1">The sequence shown here is derived from an EMBL/GenBank/DDBJ whole genome shotgun (WGS) entry which is preliminary data.</text>
</comment>
<keyword evidence="2" id="KW-1185">Reference proteome</keyword>
<evidence type="ECO:0000313" key="1">
    <source>
        <dbReference type="EMBL" id="NJX15914.1"/>
    </source>
</evidence>
<sequence>MKSYKDLDVWKEARKLVAVIYESTQKYPNEEIYGIVNQMRRCVISIPSNIAEGCGRQSSKETIHFLYISRGSLYELETQSFLSKDLNFLSEEELNKILVQIEACMKLLNGFINYYKKL</sequence>
<dbReference type="InterPro" id="IPR036583">
    <property type="entry name" value="23S_rRNA_IVS_sf"/>
</dbReference>
<reference evidence="1 2" key="1">
    <citation type="submission" date="2020-03" db="EMBL/GenBank/DDBJ databases">
        <title>Tamlana sp. nov, isolated from XXX.</title>
        <authorList>
            <person name="Cao W.R."/>
        </authorList>
    </citation>
    <scope>NUCLEOTIDE SEQUENCE [LARGE SCALE GENOMIC DNA]</scope>
    <source>
        <strain evidence="1 2">HST1-43</strain>
    </source>
</reference>
<dbReference type="Gene3D" id="1.20.1440.60">
    <property type="entry name" value="23S rRNA-intervening sequence"/>
    <property type="match status" value="1"/>
</dbReference>
<dbReference type="InterPro" id="IPR012657">
    <property type="entry name" value="23S_rRNA-intervening_sequence"/>
</dbReference>
<dbReference type="SUPFAM" id="SSF158446">
    <property type="entry name" value="IVS-encoded protein-like"/>
    <property type="match status" value="1"/>
</dbReference>
<accession>A0ABX1DFS2</accession>
<organism evidence="1 2">
    <name type="scientific">Tamlana crocina</name>
    <dbReference type="NCBI Taxonomy" id="393006"/>
    <lineage>
        <taxon>Bacteria</taxon>
        <taxon>Pseudomonadati</taxon>
        <taxon>Bacteroidota</taxon>
        <taxon>Flavobacteriia</taxon>
        <taxon>Flavobacteriales</taxon>
        <taxon>Flavobacteriaceae</taxon>
        <taxon>Tamlana</taxon>
    </lineage>
</organism>
<proteinExistence type="predicted"/>
<dbReference type="RefSeq" id="WP_167918157.1">
    <property type="nucleotide sequence ID" value="NZ_JAAVJS010000013.1"/>
</dbReference>
<dbReference type="CDD" id="cd16377">
    <property type="entry name" value="23S_rRNA_IVP_like"/>
    <property type="match status" value="1"/>
</dbReference>
<dbReference type="Proteomes" id="UP000760545">
    <property type="component" value="Unassembled WGS sequence"/>
</dbReference>
<dbReference type="PANTHER" id="PTHR38471">
    <property type="entry name" value="FOUR HELIX BUNDLE PROTEIN"/>
    <property type="match status" value="1"/>
</dbReference>
<dbReference type="EMBL" id="JAAVJS010000013">
    <property type="protein sequence ID" value="NJX15914.1"/>
    <property type="molecule type" value="Genomic_DNA"/>
</dbReference>
<dbReference type="Pfam" id="PF05635">
    <property type="entry name" value="23S_rRNA_IVP"/>
    <property type="match status" value="1"/>
</dbReference>
<evidence type="ECO:0000313" key="2">
    <source>
        <dbReference type="Proteomes" id="UP000760545"/>
    </source>
</evidence>
<dbReference type="PANTHER" id="PTHR38471:SF2">
    <property type="entry name" value="FOUR HELIX BUNDLE PROTEIN"/>
    <property type="match status" value="1"/>
</dbReference>
<protein>
    <submittedName>
        <fullName evidence="1">Four helix bundle protein</fullName>
    </submittedName>
</protein>
<gene>
    <name evidence="1" type="ORF">HC176_10480</name>
</gene>
<name>A0ABX1DFS2_9FLAO</name>